<evidence type="ECO:0000313" key="3">
    <source>
        <dbReference type="Proteomes" id="UP001556118"/>
    </source>
</evidence>
<sequence length="227" mass="24086">MSRLPHAETRVCLVGATGLIGSLALEGAHGRESLQLTVIARRQPMGAGPPSVRVLCGETAHWSDFIASSQADVLVCVLGTTRAKAGSPAAFQAVDRDLVLTCGRAARAAGVERMIVVSSVGANSGSRNLYLRTKGEMEAGLVQLGFGRLDILRPAQLIGHRDERRALESIAQAAANLLDILMRGPLRRYHSIAAQDVASAILALAEQSEPGCFIHKYDDILKAARSL</sequence>
<dbReference type="PANTHER" id="PTHR14097:SF7">
    <property type="entry name" value="OXIDOREDUCTASE HTATIP2"/>
    <property type="match status" value="1"/>
</dbReference>
<reference evidence="2 3" key="1">
    <citation type="submission" date="2024-06" db="EMBL/GenBank/DDBJ databases">
        <title>Novosphingobium rhizovicinus M1R2S20.</title>
        <authorList>
            <person name="Sun J.-Q."/>
        </authorList>
    </citation>
    <scope>NUCLEOTIDE SEQUENCE [LARGE SCALE GENOMIC DNA]</scope>
    <source>
        <strain evidence="2 3">M1R2S20</strain>
    </source>
</reference>
<dbReference type="EMBL" id="JBFNXR010000054">
    <property type="protein sequence ID" value="MEW9857018.1"/>
    <property type="molecule type" value="Genomic_DNA"/>
</dbReference>
<dbReference type="Gene3D" id="3.40.50.720">
    <property type="entry name" value="NAD(P)-binding Rossmann-like Domain"/>
    <property type="match status" value="1"/>
</dbReference>
<keyword evidence="3" id="KW-1185">Reference proteome</keyword>
<comment type="caution">
    <text evidence="2">The sequence shown here is derived from an EMBL/GenBank/DDBJ whole genome shotgun (WGS) entry which is preliminary data.</text>
</comment>
<protein>
    <submittedName>
        <fullName evidence="2">NAD(P)H-binding protein</fullName>
    </submittedName>
</protein>
<accession>A0ABV3RFZ1</accession>
<dbReference type="InterPro" id="IPR036291">
    <property type="entry name" value="NAD(P)-bd_dom_sf"/>
</dbReference>
<gene>
    <name evidence="2" type="ORF">ABUH87_17985</name>
</gene>
<dbReference type="Pfam" id="PF13460">
    <property type="entry name" value="NAD_binding_10"/>
    <property type="match status" value="1"/>
</dbReference>
<dbReference type="RefSeq" id="WP_367775494.1">
    <property type="nucleotide sequence ID" value="NZ_JBFNXR010000054.1"/>
</dbReference>
<dbReference type="Proteomes" id="UP001556118">
    <property type="component" value="Unassembled WGS sequence"/>
</dbReference>
<feature type="domain" description="NAD(P)-binding" evidence="1">
    <location>
        <begin position="15"/>
        <end position="205"/>
    </location>
</feature>
<dbReference type="InterPro" id="IPR016040">
    <property type="entry name" value="NAD(P)-bd_dom"/>
</dbReference>
<organism evidence="2 3">
    <name type="scientific">Novosphingobium rhizovicinum</name>
    <dbReference type="NCBI Taxonomy" id="3228928"/>
    <lineage>
        <taxon>Bacteria</taxon>
        <taxon>Pseudomonadati</taxon>
        <taxon>Pseudomonadota</taxon>
        <taxon>Alphaproteobacteria</taxon>
        <taxon>Sphingomonadales</taxon>
        <taxon>Sphingomonadaceae</taxon>
        <taxon>Novosphingobium</taxon>
    </lineage>
</organism>
<evidence type="ECO:0000259" key="1">
    <source>
        <dbReference type="Pfam" id="PF13460"/>
    </source>
</evidence>
<dbReference type="PANTHER" id="PTHR14097">
    <property type="entry name" value="OXIDOREDUCTASE HTATIP2"/>
    <property type="match status" value="1"/>
</dbReference>
<name>A0ABV3RFZ1_9SPHN</name>
<evidence type="ECO:0000313" key="2">
    <source>
        <dbReference type="EMBL" id="MEW9857018.1"/>
    </source>
</evidence>
<proteinExistence type="predicted"/>
<dbReference type="SUPFAM" id="SSF51735">
    <property type="entry name" value="NAD(P)-binding Rossmann-fold domains"/>
    <property type="match status" value="1"/>
</dbReference>